<feature type="signal peptide" evidence="1">
    <location>
        <begin position="1"/>
        <end position="23"/>
    </location>
</feature>
<accession>A0ABT2AK35</accession>
<sequence length="322" mass="35816">MKRLFRPVLLPLLAAMLSASAGATEVKGLSMQVHDLATPFVQVWERNAGKPDAEFLRDFRSTIGARFPGFYDAQRFSGMFTPAQYENMIVKARAEFPSMRAAYEKKVARFTQELPGHIASFRASFPDYAAKTDIWFLHSLGEMDGGTRTLDGKTYFVFGADAMVKYHGDGDEAAFFHHELFHDYHEMECSGEPIWASLWNEGLATYVAKRMNPAANNSELLLDIPRNLVADTQKQLGRAFEDLHGKLDSDDRTAYAGLFQGRGGDDTGLPARRGYYLGYLVAEDIGKTMSMQQMAKLDCASARTAVLASVERLRKAHAASAK</sequence>
<feature type="chain" id="PRO_5046624806" description="DUF2268 domain-containing protein" evidence="1">
    <location>
        <begin position="24"/>
        <end position="322"/>
    </location>
</feature>
<evidence type="ECO:0000313" key="3">
    <source>
        <dbReference type="Proteomes" id="UP001206572"/>
    </source>
</evidence>
<comment type="caution">
    <text evidence="2">The sequence shown here is derived from an EMBL/GenBank/DDBJ whole genome shotgun (WGS) entry which is preliminary data.</text>
</comment>
<dbReference type="EMBL" id="JANUHA010000005">
    <property type="protein sequence ID" value="MCS0596548.1"/>
    <property type="molecule type" value="Genomic_DNA"/>
</dbReference>
<keyword evidence="1" id="KW-0732">Signal</keyword>
<protein>
    <recommendedName>
        <fullName evidence="4">DUF2268 domain-containing protein</fullName>
    </recommendedName>
</protein>
<dbReference type="RefSeq" id="WP_258827585.1">
    <property type="nucleotide sequence ID" value="NZ_JANUHA010000005.1"/>
</dbReference>
<keyword evidence="3" id="KW-1185">Reference proteome</keyword>
<evidence type="ECO:0000256" key="1">
    <source>
        <dbReference type="SAM" id="SignalP"/>
    </source>
</evidence>
<gene>
    <name evidence="2" type="ORF">NX780_09310</name>
</gene>
<proteinExistence type="predicted"/>
<reference evidence="2 3" key="1">
    <citation type="submission" date="2022-08" db="EMBL/GenBank/DDBJ databases">
        <title>Reclassification of Massilia species as members of the genera Telluria, Duganella, Pseudoduganella, Mokoshia gen. nov. and Zemynaea gen. nov. using orthogonal and non-orthogonal genome-based approaches.</title>
        <authorList>
            <person name="Bowman J.P."/>
        </authorList>
    </citation>
    <scope>NUCLEOTIDE SEQUENCE [LARGE SCALE GENOMIC DNA]</scope>
    <source>
        <strain evidence="2 3">JCM 31661</strain>
    </source>
</reference>
<organism evidence="2 3">
    <name type="scientific">Massilia agri</name>
    <dbReference type="NCBI Taxonomy" id="1886785"/>
    <lineage>
        <taxon>Bacteria</taxon>
        <taxon>Pseudomonadati</taxon>
        <taxon>Pseudomonadota</taxon>
        <taxon>Betaproteobacteria</taxon>
        <taxon>Burkholderiales</taxon>
        <taxon>Oxalobacteraceae</taxon>
        <taxon>Telluria group</taxon>
        <taxon>Massilia</taxon>
    </lineage>
</organism>
<dbReference type="Proteomes" id="UP001206572">
    <property type="component" value="Unassembled WGS sequence"/>
</dbReference>
<evidence type="ECO:0008006" key="4">
    <source>
        <dbReference type="Google" id="ProtNLM"/>
    </source>
</evidence>
<name>A0ABT2AK35_9BURK</name>
<evidence type="ECO:0000313" key="2">
    <source>
        <dbReference type="EMBL" id="MCS0596548.1"/>
    </source>
</evidence>